<evidence type="ECO:0000256" key="6">
    <source>
        <dbReference type="ARBA" id="ARBA00022485"/>
    </source>
</evidence>
<feature type="binding site" evidence="17">
    <location>
        <position position="8"/>
    </location>
    <ligand>
        <name>[4Fe-4S] cluster</name>
        <dbReference type="ChEBI" id="CHEBI:49883"/>
    </ligand>
</feature>
<evidence type="ECO:0000256" key="12">
    <source>
        <dbReference type="ARBA" id="ARBA00023014"/>
    </source>
</evidence>
<evidence type="ECO:0000256" key="13">
    <source>
        <dbReference type="ARBA" id="ARBA00023157"/>
    </source>
</evidence>
<evidence type="ECO:0000256" key="1">
    <source>
        <dbReference type="ARBA" id="ARBA00002268"/>
    </source>
</evidence>
<keyword evidence="8 17" id="KW-0479">Metal-binding</keyword>
<comment type="pathway">
    <text evidence="2 17">tRNA modification; tRNA-queuosine biosynthesis.</text>
</comment>
<evidence type="ECO:0000256" key="11">
    <source>
        <dbReference type="ARBA" id="ARBA00023004"/>
    </source>
</evidence>
<feature type="binding site" evidence="17">
    <location>
        <position position="88"/>
    </location>
    <ligand>
        <name>[4Fe-4S] cluster</name>
        <dbReference type="ChEBI" id="CHEBI:49883"/>
    </ligand>
</feature>
<comment type="catalytic activity">
    <reaction evidence="16 17">
        <text>epoxyqueuosine(34) in tRNA + AH2 = queuosine(34) in tRNA + A + H2O</text>
        <dbReference type="Rhea" id="RHEA:32159"/>
        <dbReference type="Rhea" id="RHEA-COMP:18571"/>
        <dbReference type="Rhea" id="RHEA-COMP:18582"/>
        <dbReference type="ChEBI" id="CHEBI:13193"/>
        <dbReference type="ChEBI" id="CHEBI:15377"/>
        <dbReference type="ChEBI" id="CHEBI:17499"/>
        <dbReference type="ChEBI" id="CHEBI:194431"/>
        <dbReference type="ChEBI" id="CHEBI:194443"/>
        <dbReference type="EC" id="1.17.99.6"/>
    </reaction>
</comment>
<dbReference type="GO" id="GO:0008616">
    <property type="term" value="P:tRNA queuosine(34) biosynthetic process"/>
    <property type="evidence" value="ECO:0007669"/>
    <property type="project" value="UniProtKB-UniRule"/>
</dbReference>
<dbReference type="EC" id="1.17.99.6" evidence="4 17"/>
<comment type="function">
    <text evidence="1 17">Catalyzes the conversion of epoxyqueuosine (oQ) to queuosine (Q), which is a hypermodified base found in the wobble positions of tRNA(Asp), tRNA(Asn), tRNA(His) and tRNA(Tyr).</text>
</comment>
<evidence type="ECO:0000256" key="3">
    <source>
        <dbReference type="ARBA" id="ARBA00008207"/>
    </source>
</evidence>
<dbReference type="UniPathway" id="UPA00392"/>
<feature type="binding site" evidence="17">
    <location>
        <position position="9"/>
    </location>
    <ligand>
        <name>[4Fe-4S] cluster</name>
        <dbReference type="ChEBI" id="CHEBI:49883"/>
    </ligand>
</feature>
<keyword evidence="14 17" id="KW-0676">Redox-active center</keyword>
<dbReference type="GO" id="GO:0052693">
    <property type="term" value="F:epoxyqueuosine reductase activity"/>
    <property type="evidence" value="ECO:0007669"/>
    <property type="project" value="UniProtKB-UniRule"/>
</dbReference>
<dbReference type="AlphaFoldDB" id="A0A367ZGR6"/>
<keyword evidence="13 17" id="KW-1015">Disulfide bond</keyword>
<dbReference type="EMBL" id="QOQW01000034">
    <property type="protein sequence ID" value="RCK77266.1"/>
    <property type="molecule type" value="Genomic_DNA"/>
</dbReference>
<sequence length="188" mass="20954">MAILVHACCGPCLGGALPTLRATHTQEEFVPFWENPNIHGYQEYFQRFESFQRLTTALGLTPLIGDATYGLRRFLAVVGPNPDRASRCAACFRLRLTATAARARQEHFAAFSTTLLISPYQDHSLLVQIGQEVSAAAGVPFLAQDLRPAFRETYAVARREGLYKQKYCGCLFSEEERFTARPPRPSPA</sequence>
<dbReference type="GO" id="GO:0046872">
    <property type="term" value="F:metal ion binding"/>
    <property type="evidence" value="ECO:0007669"/>
    <property type="project" value="UniProtKB-KW"/>
</dbReference>
<keyword evidence="7 17" id="KW-0819">tRNA processing</keyword>
<dbReference type="GO" id="GO:0016787">
    <property type="term" value="F:hydrolase activity"/>
    <property type="evidence" value="ECO:0007669"/>
    <property type="project" value="UniProtKB-KW"/>
</dbReference>
<accession>A0A367ZGR6</accession>
<dbReference type="PANTHER" id="PTHR36701:SF1">
    <property type="entry name" value="EPOXYQUEUOSINE REDUCTASE QUEH"/>
    <property type="match status" value="1"/>
</dbReference>
<proteinExistence type="inferred from homology"/>
<evidence type="ECO:0000313" key="19">
    <source>
        <dbReference type="Proteomes" id="UP000252355"/>
    </source>
</evidence>
<dbReference type="GO" id="GO:0051539">
    <property type="term" value="F:4 iron, 4 sulfur cluster binding"/>
    <property type="evidence" value="ECO:0007669"/>
    <property type="project" value="UniProtKB-UniRule"/>
</dbReference>
<keyword evidence="12 17" id="KW-0411">Iron-sulfur</keyword>
<evidence type="ECO:0000256" key="14">
    <source>
        <dbReference type="ARBA" id="ARBA00023284"/>
    </source>
</evidence>
<evidence type="ECO:0000256" key="9">
    <source>
        <dbReference type="ARBA" id="ARBA00022785"/>
    </source>
</evidence>
<dbReference type="Pfam" id="PF02677">
    <property type="entry name" value="QueH"/>
    <property type="match status" value="1"/>
</dbReference>
<evidence type="ECO:0000256" key="15">
    <source>
        <dbReference type="ARBA" id="ARBA00031446"/>
    </source>
</evidence>
<evidence type="ECO:0000313" key="18">
    <source>
        <dbReference type="EMBL" id="RCK77266.1"/>
    </source>
</evidence>
<keyword evidence="10 17" id="KW-0560">Oxidoreductase</keyword>
<keyword evidence="11 17" id="KW-0408">Iron</keyword>
<feature type="disulfide bond" description="Redox-active" evidence="17">
    <location>
        <begin position="168"/>
        <end position="170"/>
    </location>
</feature>
<comment type="caution">
    <text evidence="18">The sequence shown here is derived from an EMBL/GenBank/DDBJ whole genome shotgun (WGS) entry which is preliminary data.</text>
</comment>
<keyword evidence="9 17" id="KW-0671">Queuosine biosynthesis</keyword>
<evidence type="ECO:0000256" key="5">
    <source>
        <dbReference type="ARBA" id="ARBA00016895"/>
    </source>
</evidence>
<evidence type="ECO:0000256" key="10">
    <source>
        <dbReference type="ARBA" id="ARBA00023002"/>
    </source>
</evidence>
<name>A0A367ZGR6_9BACT</name>
<keyword evidence="6 17" id="KW-0004">4Fe-4S</keyword>
<dbReference type="PANTHER" id="PTHR36701">
    <property type="entry name" value="EPOXYQUEUOSINE REDUCTASE QUEH"/>
    <property type="match status" value="1"/>
</dbReference>
<dbReference type="HAMAP" id="MF_02089">
    <property type="entry name" value="QueH"/>
    <property type="match status" value="1"/>
</dbReference>
<dbReference type="Proteomes" id="UP000252355">
    <property type="component" value="Unassembled WGS sequence"/>
</dbReference>
<comment type="similarity">
    <text evidence="3 17">Belongs to the QueH family.</text>
</comment>
<evidence type="ECO:0000256" key="2">
    <source>
        <dbReference type="ARBA" id="ARBA00004691"/>
    </source>
</evidence>
<reference evidence="18 19" key="1">
    <citation type="submission" date="2018-05" db="EMBL/GenBank/DDBJ databases">
        <title>A metagenomic window into the 2 km-deep terrestrial subsurface aquifer revealed taxonomically and functionally diverse microbial community comprising novel uncultured bacterial lineages.</title>
        <authorList>
            <person name="Kadnikov V.V."/>
            <person name="Mardanov A.V."/>
            <person name="Beletsky A.V."/>
            <person name="Banks D."/>
            <person name="Pimenov N.V."/>
            <person name="Frank Y.A."/>
            <person name="Karnachuk O.V."/>
            <person name="Ravin N.V."/>
        </authorList>
    </citation>
    <scope>NUCLEOTIDE SEQUENCE [LARGE SCALE GENOMIC DNA]</scope>
    <source>
        <strain evidence="18">BY5</strain>
    </source>
</reference>
<dbReference type="InterPro" id="IPR003828">
    <property type="entry name" value="QueH"/>
</dbReference>
<evidence type="ECO:0000256" key="16">
    <source>
        <dbReference type="ARBA" id="ARBA00047415"/>
    </source>
</evidence>
<gene>
    <name evidence="17" type="primary">queH</name>
    <name evidence="18" type="ORF">OZSIB_3077</name>
</gene>
<evidence type="ECO:0000256" key="4">
    <source>
        <dbReference type="ARBA" id="ARBA00012622"/>
    </source>
</evidence>
<evidence type="ECO:0000256" key="7">
    <source>
        <dbReference type="ARBA" id="ARBA00022694"/>
    </source>
</evidence>
<feature type="binding site" evidence="17">
    <location>
        <position position="91"/>
    </location>
    <ligand>
        <name>[4Fe-4S] cluster</name>
        <dbReference type="ChEBI" id="CHEBI:49883"/>
    </ligand>
</feature>
<keyword evidence="18" id="KW-0378">Hydrolase</keyword>
<organism evidence="18 19">
    <name type="scientific">Candidatus Ozemobacter sibiricus</name>
    <dbReference type="NCBI Taxonomy" id="2268124"/>
    <lineage>
        <taxon>Bacteria</taxon>
        <taxon>Candidatus Ozemobacteria</taxon>
        <taxon>Candidatus Ozemobacterales</taxon>
        <taxon>Candidatus Ozemobacteraceae</taxon>
        <taxon>Candidatus Ozemobacter</taxon>
    </lineage>
</organism>
<evidence type="ECO:0000256" key="8">
    <source>
        <dbReference type="ARBA" id="ARBA00022723"/>
    </source>
</evidence>
<evidence type="ECO:0000256" key="17">
    <source>
        <dbReference type="HAMAP-Rule" id="MF_02089"/>
    </source>
</evidence>
<protein>
    <recommendedName>
        <fullName evidence="5 17">Epoxyqueuosine reductase QueH</fullName>
        <ecNumber evidence="4 17">1.17.99.6</ecNumber>
    </recommendedName>
    <alternativeName>
        <fullName evidence="15 17">Queuosine biosynthesis protein QueH</fullName>
    </alternativeName>
</protein>